<feature type="transmembrane region" description="Helical" evidence="7">
    <location>
        <begin position="491"/>
        <end position="510"/>
    </location>
</feature>
<evidence type="ECO:0000256" key="6">
    <source>
        <dbReference type="ARBA" id="ARBA00023136"/>
    </source>
</evidence>
<keyword evidence="5 7" id="KW-1133">Transmembrane helix</keyword>
<feature type="transmembrane region" description="Helical" evidence="7">
    <location>
        <begin position="395"/>
        <end position="416"/>
    </location>
</feature>
<comment type="subcellular location">
    <subcellularLocation>
        <location evidence="1">Membrane</location>
        <topology evidence="1">Multi-pass membrane protein</topology>
    </subcellularLocation>
</comment>
<sequence length="630" mass="72134">MIGKQIALLALGLFSSVVITDSARVKRIKSGKVYAQHEAVHIVVNKVGPFNNPTETYRYYSLPFCHEHSTVEEESEAAQEEDVDLPETTISEKRLGAQRHRQRLGESIVGDRRETSPYEISFDDSVEWRMLCKRHLLPVDVKKLKDAIHNNYFFEMFVEDLPMWGYIGDIIDEDLIVGELVDTGSKTYLFTHLNFIIGHNHNQIVSAKVTTDTDRRVDITDETKDMHIQFSYSVEWIEEEDLVWKQRMSRYSDSKFLPSSFEIHWLSIINSIVLVLLLTAFLTIILLRVLKNDFSRYMELDDDAIEEEESGWKLIHGDVFRFPQYPGLFCAAVGVGNQLIVTTFCHLFLALTGLISTTRRGSLLAGVVVLYCLTSFVAGFSSIRLYRQMNGKNWVRCLVITAGLFPAPIVAIFMWVNSVALAHGSTSALPFTTILTVTALWTFLAFPATVFGGIIAKNYIATDFNAPTRTTKVAREIPTEMPWYRSRPFQILIAGFLPFSAIYIELHYIFASMWGHQIYTLFGILLMAFILLMVVTSFITVALLYFQLAREDHRWWWAAYINGGMTGIFIYVYSFYYYFHRSGMTGILQSSFYFGYMAVVSFGFFLMLGAAGFQFSLVFVKYIYSRVKCD</sequence>
<feature type="chain" id="PRO_5009028416" description="Transmembrane 9 superfamily member" evidence="7">
    <location>
        <begin position="23"/>
        <end position="630"/>
    </location>
</feature>
<comment type="similarity">
    <text evidence="2 7">Belongs to the nonaspanin (TM9SF) (TC 9.A.2) family.</text>
</comment>
<feature type="signal peptide" evidence="7">
    <location>
        <begin position="1"/>
        <end position="22"/>
    </location>
</feature>
<dbReference type="KEGG" id="fcy:FRACYDRAFT_209945"/>
<keyword evidence="3 7" id="KW-0812">Transmembrane</keyword>
<protein>
    <recommendedName>
        <fullName evidence="7">Transmembrane 9 superfamily member</fullName>
    </recommendedName>
</protein>
<feature type="transmembrane region" description="Helical" evidence="7">
    <location>
        <begin position="265"/>
        <end position="290"/>
    </location>
</feature>
<keyword evidence="4 7" id="KW-0732">Signal</keyword>
<evidence type="ECO:0000256" key="5">
    <source>
        <dbReference type="ARBA" id="ARBA00022989"/>
    </source>
</evidence>
<dbReference type="PANTHER" id="PTHR10766">
    <property type="entry name" value="TRANSMEMBRANE 9 SUPERFAMILY PROTEIN"/>
    <property type="match status" value="1"/>
</dbReference>
<dbReference type="GO" id="GO:0072657">
    <property type="term" value="P:protein localization to membrane"/>
    <property type="evidence" value="ECO:0007669"/>
    <property type="project" value="TreeGrafter"/>
</dbReference>
<dbReference type="GO" id="GO:0016020">
    <property type="term" value="C:membrane"/>
    <property type="evidence" value="ECO:0007669"/>
    <property type="project" value="UniProtKB-SubCell"/>
</dbReference>
<dbReference type="EMBL" id="KV784361">
    <property type="protein sequence ID" value="OEU13790.1"/>
    <property type="molecule type" value="Genomic_DNA"/>
</dbReference>
<feature type="transmembrane region" description="Helical" evidence="7">
    <location>
        <begin position="328"/>
        <end position="351"/>
    </location>
</feature>
<gene>
    <name evidence="8" type="ORF">FRACYDRAFT_209945</name>
</gene>
<dbReference type="InterPro" id="IPR004240">
    <property type="entry name" value="EMP70"/>
</dbReference>
<dbReference type="OrthoDB" id="1666796at2759"/>
<feature type="transmembrane region" description="Helical" evidence="7">
    <location>
        <begin position="557"/>
        <end position="579"/>
    </location>
</feature>
<feature type="transmembrane region" description="Helical" evidence="7">
    <location>
        <begin position="428"/>
        <end position="455"/>
    </location>
</feature>
<dbReference type="InParanoid" id="A0A1E7F6L4"/>
<organism evidence="8 9">
    <name type="scientific">Fragilariopsis cylindrus CCMP1102</name>
    <dbReference type="NCBI Taxonomy" id="635003"/>
    <lineage>
        <taxon>Eukaryota</taxon>
        <taxon>Sar</taxon>
        <taxon>Stramenopiles</taxon>
        <taxon>Ochrophyta</taxon>
        <taxon>Bacillariophyta</taxon>
        <taxon>Bacillariophyceae</taxon>
        <taxon>Bacillariophycidae</taxon>
        <taxon>Bacillariales</taxon>
        <taxon>Bacillariaceae</taxon>
        <taxon>Fragilariopsis</taxon>
    </lineage>
</organism>
<keyword evidence="6 7" id="KW-0472">Membrane</keyword>
<evidence type="ECO:0000256" key="1">
    <source>
        <dbReference type="ARBA" id="ARBA00004141"/>
    </source>
</evidence>
<evidence type="ECO:0000256" key="3">
    <source>
        <dbReference type="ARBA" id="ARBA00022692"/>
    </source>
</evidence>
<feature type="transmembrane region" description="Helical" evidence="7">
    <location>
        <begin position="363"/>
        <end position="383"/>
    </location>
</feature>
<dbReference type="Pfam" id="PF02990">
    <property type="entry name" value="EMP70"/>
    <property type="match status" value="1"/>
</dbReference>
<evidence type="ECO:0000313" key="8">
    <source>
        <dbReference type="EMBL" id="OEU13790.1"/>
    </source>
</evidence>
<reference evidence="8 9" key="1">
    <citation type="submission" date="2016-09" db="EMBL/GenBank/DDBJ databases">
        <title>Extensive genetic diversity and differential bi-allelic expression allows diatom success in the polar Southern Ocean.</title>
        <authorList>
            <consortium name="DOE Joint Genome Institute"/>
            <person name="Mock T."/>
            <person name="Otillar R.P."/>
            <person name="Strauss J."/>
            <person name="Dupont C."/>
            <person name="Frickenhaus S."/>
            <person name="Maumus F."/>
            <person name="Mcmullan M."/>
            <person name="Sanges R."/>
            <person name="Schmutz J."/>
            <person name="Toseland A."/>
            <person name="Valas R."/>
            <person name="Veluchamy A."/>
            <person name="Ward B.J."/>
            <person name="Allen A."/>
            <person name="Barry K."/>
            <person name="Falciatore A."/>
            <person name="Ferrante M."/>
            <person name="Fortunato A.E."/>
            <person name="Gloeckner G."/>
            <person name="Gruber A."/>
            <person name="Hipkin R."/>
            <person name="Janech M."/>
            <person name="Kroth P."/>
            <person name="Leese F."/>
            <person name="Lindquist E."/>
            <person name="Lyon B.R."/>
            <person name="Martin J."/>
            <person name="Mayer C."/>
            <person name="Parker M."/>
            <person name="Quesneville H."/>
            <person name="Raymond J."/>
            <person name="Uhlig C."/>
            <person name="Valentin K.U."/>
            <person name="Worden A.Z."/>
            <person name="Armbrust E.V."/>
            <person name="Bowler C."/>
            <person name="Green B."/>
            <person name="Moulton V."/>
            <person name="Van Oosterhout C."/>
            <person name="Grigoriev I."/>
        </authorList>
    </citation>
    <scope>NUCLEOTIDE SEQUENCE [LARGE SCALE GENOMIC DNA]</scope>
    <source>
        <strain evidence="8 9">CCMP1102</strain>
    </source>
</reference>
<dbReference type="AlphaFoldDB" id="A0A1E7F6L4"/>
<name>A0A1E7F6L4_9STRA</name>
<evidence type="ECO:0000313" key="9">
    <source>
        <dbReference type="Proteomes" id="UP000095751"/>
    </source>
</evidence>
<dbReference type="PANTHER" id="PTHR10766:SF177">
    <property type="entry name" value="TRANSMEMBRANE 9 SUPERFAMILY MEMBER 1"/>
    <property type="match status" value="1"/>
</dbReference>
<feature type="transmembrane region" description="Helical" evidence="7">
    <location>
        <begin position="591"/>
        <end position="624"/>
    </location>
</feature>
<evidence type="ECO:0000256" key="7">
    <source>
        <dbReference type="RuleBase" id="RU363079"/>
    </source>
</evidence>
<proteinExistence type="inferred from homology"/>
<dbReference type="Proteomes" id="UP000095751">
    <property type="component" value="Unassembled WGS sequence"/>
</dbReference>
<evidence type="ECO:0000256" key="2">
    <source>
        <dbReference type="ARBA" id="ARBA00005227"/>
    </source>
</evidence>
<keyword evidence="9" id="KW-1185">Reference proteome</keyword>
<feature type="transmembrane region" description="Helical" evidence="7">
    <location>
        <begin position="522"/>
        <end position="545"/>
    </location>
</feature>
<evidence type="ECO:0000256" key="4">
    <source>
        <dbReference type="ARBA" id="ARBA00022729"/>
    </source>
</evidence>
<accession>A0A1E7F6L4</accession>